<accession>A0ABR3IQU5</accession>
<dbReference type="InterPro" id="IPR001375">
    <property type="entry name" value="Peptidase_S9_cat"/>
</dbReference>
<dbReference type="InterPro" id="IPR029058">
    <property type="entry name" value="AB_hydrolase_fold"/>
</dbReference>
<dbReference type="SUPFAM" id="SSF82171">
    <property type="entry name" value="DPP6 N-terminal domain-like"/>
    <property type="match status" value="1"/>
</dbReference>
<evidence type="ECO:0000256" key="4">
    <source>
        <dbReference type="ARBA" id="ARBA00022554"/>
    </source>
</evidence>
<dbReference type="SUPFAM" id="SSF53474">
    <property type="entry name" value="alpha/beta-Hydrolases"/>
    <property type="match status" value="1"/>
</dbReference>
<keyword evidence="11 14" id="KW-0472">Membrane</keyword>
<comment type="subcellular location">
    <subcellularLocation>
        <location evidence="1">Vacuole membrane</location>
        <topology evidence="1">Single-pass type II membrane protein</topology>
    </subcellularLocation>
</comment>
<protein>
    <recommendedName>
        <fullName evidence="19">Dipeptidyl aminopeptidase</fullName>
    </recommendedName>
</protein>
<dbReference type="EMBL" id="JASNQZ010000017">
    <property type="protein sequence ID" value="KAL0945664.1"/>
    <property type="molecule type" value="Genomic_DNA"/>
</dbReference>
<evidence type="ECO:0000256" key="3">
    <source>
        <dbReference type="ARBA" id="ARBA00022438"/>
    </source>
</evidence>
<evidence type="ECO:0000256" key="10">
    <source>
        <dbReference type="ARBA" id="ARBA00022989"/>
    </source>
</evidence>
<keyword evidence="3" id="KW-0031">Aminopeptidase</keyword>
<dbReference type="Pfam" id="PF00326">
    <property type="entry name" value="Peptidase_S9"/>
    <property type="match status" value="1"/>
</dbReference>
<keyword evidence="5" id="KW-0645">Protease</keyword>
<comment type="caution">
    <text evidence="17">The sequence shown here is derived from an EMBL/GenBank/DDBJ whole genome shotgun (WGS) entry which is preliminary data.</text>
</comment>
<dbReference type="Pfam" id="PF00930">
    <property type="entry name" value="DPPIV_N"/>
    <property type="match status" value="1"/>
</dbReference>
<keyword evidence="9" id="KW-0735">Signal-anchor</keyword>
<evidence type="ECO:0000256" key="14">
    <source>
        <dbReference type="SAM" id="Phobius"/>
    </source>
</evidence>
<dbReference type="PANTHER" id="PTHR11731">
    <property type="entry name" value="PROTEASE FAMILY S9B,C DIPEPTIDYL-PEPTIDASE IV-RELATED"/>
    <property type="match status" value="1"/>
</dbReference>
<dbReference type="PROSITE" id="PS00708">
    <property type="entry name" value="PRO_ENDOPEP_SER"/>
    <property type="match status" value="1"/>
</dbReference>
<evidence type="ECO:0000313" key="17">
    <source>
        <dbReference type="EMBL" id="KAL0945664.1"/>
    </source>
</evidence>
<dbReference type="Gene3D" id="2.140.10.30">
    <property type="entry name" value="Dipeptidylpeptidase IV, N-terminal domain"/>
    <property type="match status" value="1"/>
</dbReference>
<name>A0ABR3IQU5_9AGAR</name>
<dbReference type="InterPro" id="IPR002469">
    <property type="entry name" value="Peptidase_S9B_N"/>
</dbReference>
<keyword evidence="4" id="KW-0926">Vacuole</keyword>
<keyword evidence="18" id="KW-1185">Reference proteome</keyword>
<dbReference type="Gene3D" id="3.40.50.1820">
    <property type="entry name" value="alpha/beta hydrolase"/>
    <property type="match status" value="1"/>
</dbReference>
<dbReference type="PANTHER" id="PTHR11731:SF200">
    <property type="entry name" value="DIPEPTIDYL PEPTIDASE 10, ISOFORM B"/>
    <property type="match status" value="1"/>
</dbReference>
<evidence type="ECO:0000259" key="16">
    <source>
        <dbReference type="Pfam" id="PF00930"/>
    </source>
</evidence>
<evidence type="ECO:0000259" key="15">
    <source>
        <dbReference type="Pfam" id="PF00326"/>
    </source>
</evidence>
<evidence type="ECO:0000256" key="7">
    <source>
        <dbReference type="ARBA" id="ARBA00022801"/>
    </source>
</evidence>
<evidence type="ECO:0000256" key="1">
    <source>
        <dbReference type="ARBA" id="ARBA00004576"/>
    </source>
</evidence>
<keyword evidence="8" id="KW-0720">Serine protease</keyword>
<evidence type="ECO:0008006" key="19">
    <source>
        <dbReference type="Google" id="ProtNLM"/>
    </source>
</evidence>
<organism evidence="17 18">
    <name type="scientific">Hohenbuehelia grisea</name>
    <dbReference type="NCBI Taxonomy" id="104357"/>
    <lineage>
        <taxon>Eukaryota</taxon>
        <taxon>Fungi</taxon>
        <taxon>Dikarya</taxon>
        <taxon>Basidiomycota</taxon>
        <taxon>Agaricomycotina</taxon>
        <taxon>Agaricomycetes</taxon>
        <taxon>Agaricomycetidae</taxon>
        <taxon>Agaricales</taxon>
        <taxon>Pleurotineae</taxon>
        <taxon>Pleurotaceae</taxon>
        <taxon>Hohenbuehelia</taxon>
    </lineage>
</organism>
<evidence type="ECO:0000256" key="8">
    <source>
        <dbReference type="ARBA" id="ARBA00022825"/>
    </source>
</evidence>
<evidence type="ECO:0000256" key="9">
    <source>
        <dbReference type="ARBA" id="ARBA00022968"/>
    </source>
</evidence>
<comment type="similarity">
    <text evidence="2">Belongs to the peptidase S9B family.</text>
</comment>
<feature type="transmembrane region" description="Helical" evidence="14">
    <location>
        <begin position="87"/>
        <end position="112"/>
    </location>
</feature>
<feature type="domain" description="Dipeptidylpeptidase IV N-terminal" evidence="16">
    <location>
        <begin position="216"/>
        <end position="615"/>
    </location>
</feature>
<keyword evidence="10 14" id="KW-1133">Transmembrane helix</keyword>
<dbReference type="InterPro" id="IPR002471">
    <property type="entry name" value="Pept_S9_AS"/>
</dbReference>
<dbReference type="InterPro" id="IPR050278">
    <property type="entry name" value="Serine_Prot_S9B/DPPIV"/>
</dbReference>
<evidence type="ECO:0000256" key="6">
    <source>
        <dbReference type="ARBA" id="ARBA00022692"/>
    </source>
</evidence>
<feature type="transmembrane region" description="Helical" evidence="14">
    <location>
        <begin position="62"/>
        <end position="80"/>
    </location>
</feature>
<feature type="domain" description="Peptidase S9 prolyl oligopeptidase catalytic" evidence="15">
    <location>
        <begin position="699"/>
        <end position="900"/>
    </location>
</feature>
<sequence length="909" mass="99635">MDGLVLSMDLSKRNLLVFALDNVAQCWAQSRLCDNASLGTEPSLCRPPTCERTFPHPCALKVVGALAAIVVRVMLAMMVLRKRPASIQLLVASVVTLVALTAIVGLAVGITYNGAIITRHEGAAIVGIVARDASSAQALETKKISIDDVFNGTLRAESASINWIPQAGDGVFVVTKGSTVQLVDLKTNDTKVLFDQKSIKDEDGNPLEMNSWQLSADMKYILFRESSNASQLHILGRSGLLISNYYVASLETLVGHAIIPPSHPPTTWYAKWSPTGASIAFVNARDLYILPSPDQTSHTIRVTSSGNDTIFNGLPDWVYEEEVSKDALWWSPDSGRVAFLSFNDASVEDYKFPIFNPTEDSHTVVPYPSEYALKYPKPGYDNPLVSAHVFDIQMYLEASKASNDSLPATSTLDLDWPGRLGSNESIIQEVAWTSNTTLIVKEVSRNADAGSAVLFDVNAENAAKGTIVRKLGKDGEEGDDGWIDSAQSITAVPSVGPGAYLDIVPTKDGFNHIALFNSANANSAQFLTSGSWEVTRGLLKVDHQRALVYFTAARPSSMVQHVYSIPLPKDENGSQTPSGEPTPLTNETEPAYYTANVSPQGGFYSLSYGGPGTPWAKIVKVDEKDFEYVITKNDKLVSTLSTYERGAVIYGTIEVDGHDLDYQEIRPPNMDESGQTKYPVLFKVYGGPDSRSVSVRYGVDWSSYLAWTLGYIVVIVDGRGTGLKGRKFRNPVKDKLGYWETMDQVEAARVWASKEYVDAKKIGIWGWSYGGYMSAKVVEANAGVHSLAMAVAPVTNWRLYDTIYTERYMNLPQLNEVGYANSSVTDMTGFHKADFLLAHGSADDNVHFAHSAHLLDMLTQAKVRKYSFRMFVDSDHSIARRGANREIYEYLTQFLVEKWGASAEFSAGS</sequence>
<dbReference type="Proteomes" id="UP001556367">
    <property type="component" value="Unassembled WGS sequence"/>
</dbReference>
<feature type="compositionally biased region" description="Polar residues" evidence="13">
    <location>
        <begin position="573"/>
        <end position="588"/>
    </location>
</feature>
<gene>
    <name evidence="17" type="ORF">HGRIS_014816</name>
</gene>
<feature type="region of interest" description="Disordered" evidence="13">
    <location>
        <begin position="567"/>
        <end position="588"/>
    </location>
</feature>
<proteinExistence type="inferred from homology"/>
<evidence type="ECO:0000256" key="13">
    <source>
        <dbReference type="SAM" id="MobiDB-lite"/>
    </source>
</evidence>
<keyword evidence="12" id="KW-0325">Glycoprotein</keyword>
<reference evidence="18" key="1">
    <citation type="submission" date="2024-06" db="EMBL/GenBank/DDBJ databases">
        <title>Multi-omics analyses provide insights into the biosynthesis of the anticancer antibiotic pleurotin in Hohenbuehelia grisea.</title>
        <authorList>
            <person name="Weaver J.A."/>
            <person name="Alberti F."/>
        </authorList>
    </citation>
    <scope>NUCLEOTIDE SEQUENCE [LARGE SCALE GENOMIC DNA]</scope>
    <source>
        <strain evidence="18">T-177</strain>
    </source>
</reference>
<evidence type="ECO:0000313" key="18">
    <source>
        <dbReference type="Proteomes" id="UP001556367"/>
    </source>
</evidence>
<evidence type="ECO:0000256" key="11">
    <source>
        <dbReference type="ARBA" id="ARBA00023136"/>
    </source>
</evidence>
<keyword evidence="6 14" id="KW-0812">Transmembrane</keyword>
<evidence type="ECO:0000256" key="12">
    <source>
        <dbReference type="ARBA" id="ARBA00023180"/>
    </source>
</evidence>
<evidence type="ECO:0000256" key="5">
    <source>
        <dbReference type="ARBA" id="ARBA00022670"/>
    </source>
</evidence>
<evidence type="ECO:0000256" key="2">
    <source>
        <dbReference type="ARBA" id="ARBA00006150"/>
    </source>
</evidence>
<keyword evidence="7" id="KW-0378">Hydrolase</keyword>